<dbReference type="Gramene" id="TKW34816">
    <property type="protein sequence ID" value="TKW34816"/>
    <property type="gene ID" value="SEVIR_2G330700v2"/>
</dbReference>
<accession>A0A4V6DBQ9</accession>
<dbReference type="AlphaFoldDB" id="A0A4V6DBQ9"/>
<feature type="compositionally biased region" description="Low complexity" evidence="1">
    <location>
        <begin position="596"/>
        <end position="611"/>
    </location>
</feature>
<proteinExistence type="predicted"/>
<protein>
    <recommendedName>
        <fullName evidence="4">DUF4283 domain-containing protein</fullName>
    </recommendedName>
</protein>
<evidence type="ECO:0000256" key="1">
    <source>
        <dbReference type="SAM" id="MobiDB-lite"/>
    </source>
</evidence>
<evidence type="ECO:0008006" key="4">
    <source>
        <dbReference type="Google" id="ProtNLM"/>
    </source>
</evidence>
<dbReference type="PANTHER" id="PTHR33075:SF7">
    <property type="entry name" value="OS02G0303350 PROTEIN"/>
    <property type="match status" value="1"/>
</dbReference>
<dbReference type="Proteomes" id="UP000298652">
    <property type="component" value="Chromosome 2"/>
</dbReference>
<reference evidence="2" key="1">
    <citation type="submission" date="2019-03" db="EMBL/GenBank/DDBJ databases">
        <title>WGS assembly of Setaria viridis.</title>
        <authorList>
            <person name="Huang P."/>
            <person name="Jenkins J."/>
            <person name="Grimwood J."/>
            <person name="Barry K."/>
            <person name="Healey A."/>
            <person name="Mamidi S."/>
            <person name="Sreedasyam A."/>
            <person name="Shu S."/>
            <person name="Feldman M."/>
            <person name="Wu J."/>
            <person name="Yu Y."/>
            <person name="Chen C."/>
            <person name="Johnson J."/>
            <person name="Rokhsar D."/>
            <person name="Baxter I."/>
            <person name="Schmutz J."/>
            <person name="Brutnell T."/>
            <person name="Kellogg E."/>
        </authorList>
    </citation>
    <scope>NUCLEOTIDE SEQUENCE [LARGE SCALE GENOMIC DNA]</scope>
</reference>
<feature type="region of interest" description="Disordered" evidence="1">
    <location>
        <begin position="596"/>
        <end position="638"/>
    </location>
</feature>
<dbReference type="OMA" id="TINCEVW"/>
<name>A0A4V6DBQ9_SETVI</name>
<sequence length="638" mass="72184">MGFLLQSVLGGSAPLFAAEEIDDWVFKFSVSSKEVGLLVYKLDFFFQCADFKVIFNLWNDQDFQFAKKVIAEAYGTHFPWNHVEYKRSRKSSLDQASHPGYNPLMGANSIPVRQSGMSNRQSPYHQVYQKLAFSHLGPCFASNFSVNPLQESSPCPDSIMAYKFVDPSPFMPRGSHRQMVGYRKQMTRVVLGGLRRRNCDVAIVNIEPLPDQHVSFQSIRDLLDDFLRNRRRFNFVHDRDFLISGSPHEYGNYRISFVERNRDWNNKIITINCEVWLMLLGYNIDFWSRADIEKTVSEFGRLLVWEEDPNNLARIVVKARVVDLSEIPWFIVCSEGEDFEGYSWTVQCEIFQYRVLGGGPGDEDQPLDDVDPNLFDFFSYDQPSNAGPANAEINNNQNANDGHAPQWGLWPDGPEVQADAPFIGSHVNPEGPSAQIEPIPQPEPDPINPRANDFLEINNLVEVFIPQANGHPLHFIQEDINENNLMGHFSPGMTHQQVDIPLLWSDFFTVQLMNPLSFIWAKNFLTSSALQYLQSGEGSVTFSLPDKCPFSKPPDCSVVHMNRKGVEVIRNLGESFCKVDPYKLTSVALSKKKAVAPPGGKKLAKKSSNSINDDDDVSRITKRKSRSGPAEKASLLSI</sequence>
<dbReference type="PANTHER" id="PTHR33075">
    <property type="entry name" value="OS02G0499800 PROTEIN"/>
    <property type="match status" value="1"/>
</dbReference>
<dbReference type="EMBL" id="CM016553">
    <property type="protein sequence ID" value="TKW34816.1"/>
    <property type="molecule type" value="Genomic_DNA"/>
</dbReference>
<evidence type="ECO:0000313" key="2">
    <source>
        <dbReference type="EMBL" id="TKW34816.1"/>
    </source>
</evidence>
<organism evidence="2 3">
    <name type="scientific">Setaria viridis</name>
    <name type="common">Green bristlegrass</name>
    <name type="synonym">Setaria italica subsp. viridis</name>
    <dbReference type="NCBI Taxonomy" id="4556"/>
    <lineage>
        <taxon>Eukaryota</taxon>
        <taxon>Viridiplantae</taxon>
        <taxon>Streptophyta</taxon>
        <taxon>Embryophyta</taxon>
        <taxon>Tracheophyta</taxon>
        <taxon>Spermatophyta</taxon>
        <taxon>Magnoliopsida</taxon>
        <taxon>Liliopsida</taxon>
        <taxon>Poales</taxon>
        <taxon>Poaceae</taxon>
        <taxon>PACMAD clade</taxon>
        <taxon>Panicoideae</taxon>
        <taxon>Panicodae</taxon>
        <taxon>Paniceae</taxon>
        <taxon>Cenchrinae</taxon>
        <taxon>Setaria</taxon>
    </lineage>
</organism>
<evidence type="ECO:0000313" key="3">
    <source>
        <dbReference type="Proteomes" id="UP000298652"/>
    </source>
</evidence>
<gene>
    <name evidence="2" type="ORF">SEVIR_2G330700v2</name>
</gene>
<keyword evidence="3" id="KW-1185">Reference proteome</keyword>